<dbReference type="Gene3D" id="3.20.20.140">
    <property type="entry name" value="Metal-dependent hydrolases"/>
    <property type="match status" value="1"/>
</dbReference>
<name>A0A177NC61_9GAMM</name>
<dbReference type="InterPro" id="IPR032466">
    <property type="entry name" value="Metal_Hydrolase"/>
</dbReference>
<accession>A0A177NC61</accession>
<dbReference type="AlphaFoldDB" id="A0A177NC61"/>
<dbReference type="Pfam" id="PF01026">
    <property type="entry name" value="TatD_DNase"/>
    <property type="match status" value="1"/>
</dbReference>
<feature type="binding site" evidence="1">
    <location>
        <position position="102"/>
    </location>
    <ligand>
        <name>a divalent metal cation</name>
        <dbReference type="ChEBI" id="CHEBI:60240"/>
        <label>1</label>
    </ligand>
</feature>
<dbReference type="SUPFAM" id="SSF51556">
    <property type="entry name" value="Metallo-dependent hydrolases"/>
    <property type="match status" value="1"/>
</dbReference>
<dbReference type="STRING" id="980561.A1359_09995"/>
<dbReference type="PIRSF" id="PIRSF005902">
    <property type="entry name" value="DNase_TatD"/>
    <property type="match status" value="1"/>
</dbReference>
<sequence>MRQETQLFLSYQTLIDIHCHQYSQVGHMQILSRDAHELSNKADGILPKPQASKHQTEADLLLSAGYFSLGIHPWFIELQNTDTAFQTIASFMHHPRLLAIGECGLDKCIDTALDKQIDIFTQQIKLAQQFGKPMIVHCVRAFSELLQLKKHLAPSQAWIIHGFTGKPPLAEQLLKHGCYLSFGKALLQSGSQASMALLTTPNDRLFLETDAADAAIDTIYTAAAKIRDVDIACLQQQILNNFKRVFMHD</sequence>
<dbReference type="InterPro" id="IPR001130">
    <property type="entry name" value="TatD-like"/>
</dbReference>
<dbReference type="PANTHER" id="PTHR47176:SF1">
    <property type="entry name" value="OS04G0577500 PROTEIN"/>
    <property type="match status" value="1"/>
</dbReference>
<organism evidence="2 3">
    <name type="scientific">Methylomonas lenta</name>
    <dbReference type="NCBI Taxonomy" id="980561"/>
    <lineage>
        <taxon>Bacteria</taxon>
        <taxon>Pseudomonadati</taxon>
        <taxon>Pseudomonadota</taxon>
        <taxon>Gammaproteobacteria</taxon>
        <taxon>Methylococcales</taxon>
        <taxon>Methylococcaceae</taxon>
        <taxon>Methylomonas</taxon>
    </lineage>
</organism>
<dbReference type="CDD" id="cd01310">
    <property type="entry name" value="TatD_DNAse"/>
    <property type="match status" value="1"/>
</dbReference>
<feature type="binding site" evidence="1">
    <location>
        <position position="18"/>
    </location>
    <ligand>
        <name>a divalent metal cation</name>
        <dbReference type="ChEBI" id="CHEBI:60240"/>
        <label>1</label>
    </ligand>
</feature>
<proteinExistence type="predicted"/>
<keyword evidence="3" id="KW-1185">Reference proteome</keyword>
<feature type="binding site" evidence="1">
    <location>
        <position position="161"/>
    </location>
    <ligand>
        <name>a divalent metal cation</name>
        <dbReference type="ChEBI" id="CHEBI:60240"/>
        <label>2</label>
    </ligand>
</feature>
<dbReference type="EMBL" id="LUUI01000105">
    <property type="protein sequence ID" value="OAI15033.1"/>
    <property type="molecule type" value="Genomic_DNA"/>
</dbReference>
<reference evidence="2 3" key="1">
    <citation type="submission" date="2016-03" db="EMBL/GenBank/DDBJ databases">
        <authorList>
            <person name="Ploux O."/>
        </authorList>
    </citation>
    <scope>NUCLEOTIDE SEQUENCE [LARGE SCALE GENOMIC DNA]</scope>
    <source>
        <strain evidence="2 3">R-45370</strain>
    </source>
</reference>
<keyword evidence="1" id="KW-0479">Metal-binding</keyword>
<evidence type="ECO:0000313" key="2">
    <source>
        <dbReference type="EMBL" id="OAI15033.1"/>
    </source>
</evidence>
<feature type="binding site" evidence="1">
    <location>
        <position position="137"/>
    </location>
    <ligand>
        <name>a divalent metal cation</name>
        <dbReference type="ChEBI" id="CHEBI:60240"/>
        <label>2</label>
    </ligand>
</feature>
<protein>
    <submittedName>
        <fullName evidence="2">Deoxyribonuclease</fullName>
    </submittedName>
</protein>
<gene>
    <name evidence="2" type="ORF">A1359_09995</name>
</gene>
<dbReference type="GO" id="GO:0016788">
    <property type="term" value="F:hydrolase activity, acting on ester bonds"/>
    <property type="evidence" value="ECO:0007669"/>
    <property type="project" value="InterPro"/>
</dbReference>
<evidence type="ECO:0000313" key="3">
    <source>
        <dbReference type="Proteomes" id="UP000078476"/>
    </source>
</evidence>
<feature type="binding site" evidence="1">
    <location>
        <position position="210"/>
    </location>
    <ligand>
        <name>a divalent metal cation</name>
        <dbReference type="ChEBI" id="CHEBI:60240"/>
        <label>1</label>
    </ligand>
</feature>
<feature type="binding site" evidence="1">
    <location>
        <position position="20"/>
    </location>
    <ligand>
        <name>a divalent metal cation</name>
        <dbReference type="ChEBI" id="CHEBI:60240"/>
        <label>1</label>
    </ligand>
</feature>
<comment type="caution">
    <text evidence="2">The sequence shown here is derived from an EMBL/GenBank/DDBJ whole genome shotgun (WGS) entry which is preliminary data.</text>
</comment>
<dbReference type="Proteomes" id="UP000078476">
    <property type="component" value="Unassembled WGS sequence"/>
</dbReference>
<evidence type="ECO:0000256" key="1">
    <source>
        <dbReference type="PIRSR" id="PIRSR005902-1"/>
    </source>
</evidence>
<dbReference type="GO" id="GO:0046872">
    <property type="term" value="F:metal ion binding"/>
    <property type="evidence" value="ECO:0007669"/>
    <property type="project" value="UniProtKB-KW"/>
</dbReference>
<dbReference type="PANTHER" id="PTHR47176">
    <property type="entry name" value="OSJNBA0020J04.13 PROTEIN"/>
    <property type="match status" value="1"/>
</dbReference>